<dbReference type="RefSeq" id="WP_315955698.1">
    <property type="nucleotide sequence ID" value="NZ_JAWCUD010000016.1"/>
</dbReference>
<dbReference type="Proteomes" id="UP001260980">
    <property type="component" value="Unassembled WGS sequence"/>
</dbReference>
<reference evidence="1 2" key="1">
    <citation type="submission" date="2023-10" db="EMBL/GenBank/DDBJ databases">
        <title>Paenibacillus strain PFR10 Genome sequencing and assembly.</title>
        <authorList>
            <person name="Kim I."/>
        </authorList>
    </citation>
    <scope>NUCLEOTIDE SEQUENCE [LARGE SCALE GENOMIC DNA]</scope>
    <source>
        <strain evidence="1 2">PFR10</strain>
    </source>
</reference>
<keyword evidence="2" id="KW-1185">Reference proteome</keyword>
<sequence length="187" mass="22453">MAFLIIHSGTEEIPIVITNHAEEKMRDRHLAGSVPQACEMVINAISYLEDKGYIWSDYRFYDYYEIRDFRAENACAFVVGFEQDLEELNKFGYSKMPDQIINIVTWFHKPKEFYLRSYNYKEILVKKNQEVTQRKDTYIIVIEKNGNVINKPMDHNNFELWFNKQYPKDILPICKSSPYWRVRRIET</sequence>
<evidence type="ECO:0000313" key="2">
    <source>
        <dbReference type="Proteomes" id="UP001260980"/>
    </source>
</evidence>
<name>A0ABU3RNH7_9BACL</name>
<comment type="caution">
    <text evidence="1">The sequence shown here is derived from an EMBL/GenBank/DDBJ whole genome shotgun (WGS) entry which is preliminary data.</text>
</comment>
<accession>A0ABU3RNH7</accession>
<protein>
    <submittedName>
        <fullName evidence="1">Uncharacterized protein</fullName>
    </submittedName>
</protein>
<gene>
    <name evidence="1" type="ORF">RQP52_32585</name>
</gene>
<organism evidence="1 2">
    <name type="scientific">Paenibacillus violae</name>
    <dbReference type="NCBI Taxonomy" id="3077234"/>
    <lineage>
        <taxon>Bacteria</taxon>
        <taxon>Bacillati</taxon>
        <taxon>Bacillota</taxon>
        <taxon>Bacilli</taxon>
        <taxon>Bacillales</taxon>
        <taxon>Paenibacillaceae</taxon>
        <taxon>Paenibacillus</taxon>
    </lineage>
</organism>
<dbReference type="EMBL" id="JAWCUD010000016">
    <property type="protein sequence ID" value="MDU0205825.1"/>
    <property type="molecule type" value="Genomic_DNA"/>
</dbReference>
<proteinExistence type="predicted"/>
<evidence type="ECO:0000313" key="1">
    <source>
        <dbReference type="EMBL" id="MDU0205825.1"/>
    </source>
</evidence>